<dbReference type="EMBL" id="SMGG01000004">
    <property type="protein sequence ID" value="TCK60950.1"/>
    <property type="molecule type" value="Genomic_DNA"/>
</dbReference>
<dbReference type="CDD" id="cd00405">
    <property type="entry name" value="PRAI"/>
    <property type="match status" value="1"/>
</dbReference>
<evidence type="ECO:0000313" key="12">
    <source>
        <dbReference type="Proteomes" id="UP000294614"/>
    </source>
</evidence>
<evidence type="ECO:0000256" key="1">
    <source>
        <dbReference type="ARBA" id="ARBA00001164"/>
    </source>
</evidence>
<name>A0A4R1KA87_9BACT</name>
<evidence type="ECO:0000256" key="3">
    <source>
        <dbReference type="ARBA" id="ARBA00012572"/>
    </source>
</evidence>
<sequence length="175" mass="19281">MIKICGVKDLETAEKCIELGADIIGFVAHRASRRYLSADDVKTIVNAIGGRVKTCAVGFTLAECKGYETDYVQANDANFAENHILSGHERPSGTFRYFLFDKSSGKGETCEYPEWTAEFADRLILAGGLTPENVGDVIRRYRPFGVDVSSGVETDGVKDIKKIAEFIKRANEAFK</sequence>
<dbReference type="Gene3D" id="3.20.20.70">
    <property type="entry name" value="Aldolase class I"/>
    <property type="match status" value="2"/>
</dbReference>
<dbReference type="Proteomes" id="UP000294614">
    <property type="component" value="Unassembled WGS sequence"/>
</dbReference>
<dbReference type="PANTHER" id="PTHR42894">
    <property type="entry name" value="N-(5'-PHOSPHORIBOSYL)ANTHRANILATE ISOMERASE"/>
    <property type="match status" value="1"/>
</dbReference>
<accession>A0A4R1KA87</accession>
<dbReference type="GO" id="GO:0004640">
    <property type="term" value="F:phosphoribosylanthranilate isomerase activity"/>
    <property type="evidence" value="ECO:0007669"/>
    <property type="project" value="UniProtKB-UniRule"/>
</dbReference>
<evidence type="ECO:0000256" key="9">
    <source>
        <dbReference type="HAMAP-Rule" id="MF_00135"/>
    </source>
</evidence>
<evidence type="ECO:0000256" key="5">
    <source>
        <dbReference type="ARBA" id="ARBA00022605"/>
    </source>
</evidence>
<keyword evidence="6 9" id="KW-0822">Tryptophan biosynthesis</keyword>
<comment type="caution">
    <text evidence="11">The sequence shown here is derived from an EMBL/GenBank/DDBJ whole genome shotgun (WGS) entry which is preliminary data.</text>
</comment>
<evidence type="ECO:0000256" key="8">
    <source>
        <dbReference type="ARBA" id="ARBA00023235"/>
    </source>
</evidence>
<dbReference type="InterPro" id="IPR044643">
    <property type="entry name" value="TrpF_fam"/>
</dbReference>
<protein>
    <recommendedName>
        <fullName evidence="4 9">N-(5'-phosphoribosyl)anthranilate isomerase</fullName>
        <shortName evidence="9">PRAI</shortName>
        <ecNumber evidence="3 9">5.3.1.24</ecNumber>
    </recommendedName>
</protein>
<evidence type="ECO:0000256" key="2">
    <source>
        <dbReference type="ARBA" id="ARBA00004664"/>
    </source>
</evidence>
<dbReference type="RefSeq" id="WP_132873807.1">
    <property type="nucleotide sequence ID" value="NZ_SMGG01000004.1"/>
</dbReference>
<dbReference type="InterPro" id="IPR011060">
    <property type="entry name" value="RibuloseP-bd_barrel"/>
</dbReference>
<evidence type="ECO:0000259" key="10">
    <source>
        <dbReference type="Pfam" id="PF00697"/>
    </source>
</evidence>
<dbReference type="PANTHER" id="PTHR42894:SF1">
    <property type="entry name" value="N-(5'-PHOSPHORIBOSYL)ANTHRANILATE ISOMERASE"/>
    <property type="match status" value="1"/>
</dbReference>
<evidence type="ECO:0000256" key="4">
    <source>
        <dbReference type="ARBA" id="ARBA00022272"/>
    </source>
</evidence>
<keyword evidence="8 9" id="KW-0413">Isomerase</keyword>
<dbReference type="InterPro" id="IPR013785">
    <property type="entry name" value="Aldolase_TIM"/>
</dbReference>
<dbReference type="AlphaFoldDB" id="A0A4R1KA87"/>
<dbReference type="SUPFAM" id="SSF51366">
    <property type="entry name" value="Ribulose-phoshate binding barrel"/>
    <property type="match status" value="1"/>
</dbReference>
<evidence type="ECO:0000256" key="7">
    <source>
        <dbReference type="ARBA" id="ARBA00023141"/>
    </source>
</evidence>
<keyword evidence="7 9" id="KW-0057">Aromatic amino acid biosynthesis</keyword>
<dbReference type="HAMAP" id="MF_00135">
    <property type="entry name" value="PRAI"/>
    <property type="match status" value="1"/>
</dbReference>
<dbReference type="Pfam" id="PF00697">
    <property type="entry name" value="PRAI"/>
    <property type="match status" value="1"/>
</dbReference>
<dbReference type="EC" id="5.3.1.24" evidence="3 9"/>
<dbReference type="UniPathway" id="UPA00035">
    <property type="reaction ID" value="UER00042"/>
</dbReference>
<proteinExistence type="inferred from homology"/>
<comment type="catalytic activity">
    <reaction evidence="1 9">
        <text>N-(5-phospho-beta-D-ribosyl)anthranilate = 1-(2-carboxyphenylamino)-1-deoxy-D-ribulose 5-phosphate</text>
        <dbReference type="Rhea" id="RHEA:21540"/>
        <dbReference type="ChEBI" id="CHEBI:18277"/>
        <dbReference type="ChEBI" id="CHEBI:58613"/>
        <dbReference type="EC" id="5.3.1.24"/>
    </reaction>
</comment>
<evidence type="ECO:0000256" key="6">
    <source>
        <dbReference type="ARBA" id="ARBA00022822"/>
    </source>
</evidence>
<comment type="similarity">
    <text evidence="9">Belongs to the TrpF family.</text>
</comment>
<organism evidence="11 12">
    <name type="scientific">Seleniivibrio woodruffii</name>
    <dbReference type="NCBI Taxonomy" id="1078050"/>
    <lineage>
        <taxon>Bacteria</taxon>
        <taxon>Pseudomonadati</taxon>
        <taxon>Deferribacterota</taxon>
        <taxon>Deferribacteres</taxon>
        <taxon>Deferribacterales</taxon>
        <taxon>Geovibrionaceae</taxon>
        <taxon>Seleniivibrio</taxon>
    </lineage>
</organism>
<keyword evidence="12" id="KW-1185">Reference proteome</keyword>
<gene>
    <name evidence="9" type="primary">trpF</name>
    <name evidence="11" type="ORF">C8D98_1831</name>
</gene>
<feature type="domain" description="N-(5'phosphoribosyl) anthranilate isomerase (PRAI)" evidence="10">
    <location>
        <begin position="96"/>
        <end position="168"/>
    </location>
</feature>
<reference evidence="11 12" key="1">
    <citation type="submission" date="2019-03" db="EMBL/GenBank/DDBJ databases">
        <title>Genomic Encyclopedia of Type Strains, Phase IV (KMG-IV): sequencing the most valuable type-strain genomes for metagenomic binning, comparative biology and taxonomic classification.</title>
        <authorList>
            <person name="Goeker M."/>
        </authorList>
    </citation>
    <scope>NUCLEOTIDE SEQUENCE [LARGE SCALE GENOMIC DNA]</scope>
    <source>
        <strain evidence="11 12">DSM 24984</strain>
    </source>
</reference>
<dbReference type="InterPro" id="IPR001240">
    <property type="entry name" value="PRAI_dom"/>
</dbReference>
<dbReference type="OrthoDB" id="3243379at2"/>
<evidence type="ECO:0000313" key="11">
    <source>
        <dbReference type="EMBL" id="TCK60950.1"/>
    </source>
</evidence>
<comment type="pathway">
    <text evidence="2 9">Amino-acid biosynthesis; L-tryptophan biosynthesis; L-tryptophan from chorismate: step 3/5.</text>
</comment>
<dbReference type="GO" id="GO:0000162">
    <property type="term" value="P:L-tryptophan biosynthetic process"/>
    <property type="evidence" value="ECO:0007669"/>
    <property type="project" value="UniProtKB-UniRule"/>
</dbReference>
<keyword evidence="5 9" id="KW-0028">Amino-acid biosynthesis</keyword>